<evidence type="ECO:0000313" key="3">
    <source>
        <dbReference type="Proteomes" id="UP000558488"/>
    </source>
</evidence>
<protein>
    <submittedName>
        <fullName evidence="2">Uncharacterized protein</fullName>
    </submittedName>
</protein>
<evidence type="ECO:0000313" key="2">
    <source>
        <dbReference type="EMBL" id="KAF6305318.1"/>
    </source>
</evidence>
<proteinExistence type="predicted"/>
<evidence type="ECO:0000256" key="1">
    <source>
        <dbReference type="SAM" id="MobiDB-lite"/>
    </source>
</evidence>
<reference evidence="2 3" key="1">
    <citation type="journal article" date="2020" name="Nature">
        <title>Six reference-quality genomes reveal evolution of bat adaptations.</title>
        <authorList>
            <person name="Jebb D."/>
            <person name="Huang Z."/>
            <person name="Pippel M."/>
            <person name="Hughes G.M."/>
            <person name="Lavrichenko K."/>
            <person name="Devanna P."/>
            <person name="Winkler S."/>
            <person name="Jermiin L.S."/>
            <person name="Skirmuntt E.C."/>
            <person name="Katzourakis A."/>
            <person name="Burkitt-Gray L."/>
            <person name="Ray D.A."/>
            <person name="Sullivan K.A.M."/>
            <person name="Roscito J.G."/>
            <person name="Kirilenko B.M."/>
            <person name="Davalos L.M."/>
            <person name="Corthals A.P."/>
            <person name="Power M.L."/>
            <person name="Jones G."/>
            <person name="Ransome R.D."/>
            <person name="Dechmann D.K.N."/>
            <person name="Locatelli A.G."/>
            <person name="Puechmaille S.J."/>
            <person name="Fedrigo O."/>
            <person name="Jarvis E.D."/>
            <person name="Hiller M."/>
            <person name="Vernes S.C."/>
            <person name="Myers E.W."/>
            <person name="Teeling E.C."/>
        </authorList>
    </citation>
    <scope>NUCLEOTIDE SEQUENCE [LARGE SCALE GENOMIC DNA]</scope>
    <source>
        <strain evidence="2">MPipKuh1</strain>
        <tissue evidence="2">Flight muscle</tissue>
    </source>
</reference>
<feature type="compositionally biased region" description="Polar residues" evidence="1">
    <location>
        <begin position="111"/>
        <end position="127"/>
    </location>
</feature>
<keyword evidence="3" id="KW-1185">Reference proteome</keyword>
<organism evidence="2 3">
    <name type="scientific">Pipistrellus kuhlii</name>
    <name type="common">Kuhl's pipistrelle</name>
    <dbReference type="NCBI Taxonomy" id="59472"/>
    <lineage>
        <taxon>Eukaryota</taxon>
        <taxon>Metazoa</taxon>
        <taxon>Chordata</taxon>
        <taxon>Craniata</taxon>
        <taxon>Vertebrata</taxon>
        <taxon>Euteleostomi</taxon>
        <taxon>Mammalia</taxon>
        <taxon>Eutheria</taxon>
        <taxon>Laurasiatheria</taxon>
        <taxon>Chiroptera</taxon>
        <taxon>Yangochiroptera</taxon>
        <taxon>Vespertilionidae</taxon>
        <taxon>Pipistrellus</taxon>
    </lineage>
</organism>
<dbReference type="EMBL" id="JACAGB010000023">
    <property type="protein sequence ID" value="KAF6305318.1"/>
    <property type="molecule type" value="Genomic_DNA"/>
</dbReference>
<dbReference type="Proteomes" id="UP000558488">
    <property type="component" value="Unassembled WGS sequence"/>
</dbReference>
<accession>A0A7J7TXJ7</accession>
<comment type="caution">
    <text evidence="2">The sequence shown here is derived from an EMBL/GenBank/DDBJ whole genome shotgun (WGS) entry which is preliminary data.</text>
</comment>
<dbReference type="AlphaFoldDB" id="A0A7J7TXJ7"/>
<feature type="region of interest" description="Disordered" evidence="1">
    <location>
        <begin position="84"/>
        <end position="155"/>
    </location>
</feature>
<name>A0A7J7TXJ7_PIPKU</name>
<sequence length="197" mass="21704">MGRSRRQRTSGRTMCKERAHLRLCYSPLSLFPGPSIASWASGWTSTSTISQPDDAVGLSKANCQIQAQCLLSWSEHLSPLRLRQEEEEASGGGVGECAFGRHTKGSEGGNMRSSWIYRTSSRATSGKPSRGIATLEATPEPEPDPSPAFTELQETEEPPAAFQHLTQLVPWQTGHPHPHLDTMLKVYVHVIYVHNLL</sequence>
<gene>
    <name evidence="2" type="ORF">mPipKuh1_009209</name>
</gene>